<protein>
    <submittedName>
        <fullName evidence="1">Uncharacterized protein</fullName>
    </submittedName>
</protein>
<accession>A0A931MXL5</accession>
<comment type="caution">
    <text evidence="1">The sequence shown here is derived from an EMBL/GenBank/DDBJ whole genome shotgun (WGS) entry which is preliminary data.</text>
</comment>
<dbReference type="AlphaFoldDB" id="A0A931MXL5"/>
<organism evidence="1 2">
    <name type="scientific">Methylobrevis albus</name>
    <dbReference type="NCBI Taxonomy" id="2793297"/>
    <lineage>
        <taxon>Bacteria</taxon>
        <taxon>Pseudomonadati</taxon>
        <taxon>Pseudomonadota</taxon>
        <taxon>Alphaproteobacteria</taxon>
        <taxon>Hyphomicrobiales</taxon>
        <taxon>Pleomorphomonadaceae</taxon>
        <taxon>Methylobrevis</taxon>
    </lineage>
</organism>
<dbReference type="EMBL" id="JADZLT010000041">
    <property type="protein sequence ID" value="MBH0237070.1"/>
    <property type="molecule type" value="Genomic_DNA"/>
</dbReference>
<proteinExistence type="predicted"/>
<dbReference type="Proteomes" id="UP000631694">
    <property type="component" value="Unassembled WGS sequence"/>
</dbReference>
<sequence length="74" mass="7756">MDRRAFLYGTLASIGTALMLAPAQSRTARKPAVNALCVRPSEAAPVAPSCPAPAEGIRATIADNPVDRRPRLAD</sequence>
<gene>
    <name evidence="1" type="ORF">I5731_04485</name>
</gene>
<evidence type="ECO:0000313" key="2">
    <source>
        <dbReference type="Proteomes" id="UP000631694"/>
    </source>
</evidence>
<name>A0A931MXL5_9HYPH</name>
<dbReference type="RefSeq" id="WP_197310174.1">
    <property type="nucleotide sequence ID" value="NZ_JADZLT010000041.1"/>
</dbReference>
<keyword evidence="2" id="KW-1185">Reference proteome</keyword>
<reference evidence="1" key="1">
    <citation type="submission" date="2020-12" db="EMBL/GenBank/DDBJ databases">
        <title>Methylobrevis albus sp. nov., isolated from fresh water lack sediment.</title>
        <authorList>
            <person name="Zou Q."/>
        </authorList>
    </citation>
    <scope>NUCLEOTIDE SEQUENCE</scope>
    <source>
        <strain evidence="1">L22</strain>
    </source>
</reference>
<evidence type="ECO:0000313" key="1">
    <source>
        <dbReference type="EMBL" id="MBH0237070.1"/>
    </source>
</evidence>